<feature type="domain" description="DUF1206" evidence="2">
    <location>
        <begin position="33"/>
        <end position="97"/>
    </location>
</feature>
<proteinExistence type="predicted"/>
<sequence length="290" mass="30245">MTSDSFFTDARRKRLQDVDPADFAWAVPVMRTGYAGRALVYLAVAGVSLRSIWEGGEAKGTAAALEWLQGGWGTAVIILITIGLFAYAVWRMADSFWDLEAYGSGAKGLIARAGMIVTGLIHLGLGILALSVLTGSGEAAEGGGGLSGYFNSAAGKAALGIAGILTIGAGGYYIRKAWKETYRNHLRANPVTLHLNSALKAGLAAHGVVIAIIGFLILQAALSASGAPEAGIGTAFDWLHDKVYGRILVTVLCVGLLGFALFCLVNALYRIVPKASDSATETLRAALDKS</sequence>
<name>A0A0P1H7T0_9RHOB</name>
<keyword evidence="1" id="KW-0812">Transmembrane</keyword>
<gene>
    <name evidence="3" type="ORF">PHA8399_00947</name>
</gene>
<reference evidence="3 4" key="1">
    <citation type="submission" date="2015-09" db="EMBL/GenBank/DDBJ databases">
        <authorList>
            <consortium name="Swine Surveillance"/>
        </authorList>
    </citation>
    <scope>NUCLEOTIDE SEQUENCE [LARGE SCALE GENOMIC DNA]</scope>
    <source>
        <strain evidence="3 4">CECT 8399</strain>
    </source>
</reference>
<feature type="domain" description="DUF1206" evidence="2">
    <location>
        <begin position="201"/>
        <end position="270"/>
    </location>
</feature>
<feature type="transmembrane region" description="Helical" evidence="1">
    <location>
        <begin position="72"/>
        <end position="90"/>
    </location>
</feature>
<dbReference type="EMBL" id="CYSR01000010">
    <property type="protein sequence ID" value="CUH98831.1"/>
    <property type="molecule type" value="Genomic_DNA"/>
</dbReference>
<feature type="transmembrane region" description="Helical" evidence="1">
    <location>
        <begin position="110"/>
        <end position="133"/>
    </location>
</feature>
<organism evidence="3 4">
    <name type="scientific">Leisingera aquaemixtae</name>
    <dbReference type="NCBI Taxonomy" id="1396826"/>
    <lineage>
        <taxon>Bacteria</taxon>
        <taxon>Pseudomonadati</taxon>
        <taxon>Pseudomonadota</taxon>
        <taxon>Alphaproteobacteria</taxon>
        <taxon>Rhodobacterales</taxon>
        <taxon>Roseobacteraceae</taxon>
        <taxon>Leisingera</taxon>
    </lineage>
</organism>
<evidence type="ECO:0000313" key="4">
    <source>
        <dbReference type="Proteomes" id="UP000051326"/>
    </source>
</evidence>
<dbReference type="Proteomes" id="UP000051326">
    <property type="component" value="Unassembled WGS sequence"/>
</dbReference>
<evidence type="ECO:0000259" key="2">
    <source>
        <dbReference type="Pfam" id="PF06724"/>
    </source>
</evidence>
<keyword evidence="1" id="KW-1133">Transmembrane helix</keyword>
<feature type="transmembrane region" description="Helical" evidence="1">
    <location>
        <begin position="153"/>
        <end position="174"/>
    </location>
</feature>
<dbReference type="Pfam" id="PF06724">
    <property type="entry name" value="DUF1206"/>
    <property type="match status" value="2"/>
</dbReference>
<dbReference type="AlphaFoldDB" id="A0A0P1H7T0"/>
<feature type="transmembrane region" description="Helical" evidence="1">
    <location>
        <begin position="247"/>
        <end position="269"/>
    </location>
</feature>
<dbReference type="InterPro" id="IPR009597">
    <property type="entry name" value="DUF1206"/>
</dbReference>
<dbReference type="RefSeq" id="WP_058285027.1">
    <property type="nucleotide sequence ID" value="NZ_CYSR01000010.1"/>
</dbReference>
<dbReference type="STRING" id="1396826.PHA8399_00947"/>
<evidence type="ECO:0000256" key="1">
    <source>
        <dbReference type="SAM" id="Phobius"/>
    </source>
</evidence>
<keyword evidence="1" id="KW-0472">Membrane</keyword>
<feature type="transmembrane region" description="Helical" evidence="1">
    <location>
        <begin position="203"/>
        <end position="227"/>
    </location>
</feature>
<protein>
    <recommendedName>
        <fullName evidence="2">DUF1206 domain-containing protein</fullName>
    </recommendedName>
</protein>
<evidence type="ECO:0000313" key="3">
    <source>
        <dbReference type="EMBL" id="CUH98831.1"/>
    </source>
</evidence>
<feature type="transmembrane region" description="Helical" evidence="1">
    <location>
        <begin position="34"/>
        <end position="52"/>
    </location>
</feature>
<accession>A0A0P1H7T0</accession>